<dbReference type="Gene3D" id="1.10.260.40">
    <property type="entry name" value="lambda repressor-like DNA-binding domains"/>
    <property type="match status" value="1"/>
</dbReference>
<feature type="domain" description="HTH cro/C1-type" evidence="2">
    <location>
        <begin position="93"/>
        <end position="140"/>
    </location>
</feature>
<dbReference type="GO" id="GO:0003677">
    <property type="term" value="F:DNA binding"/>
    <property type="evidence" value="ECO:0007669"/>
    <property type="project" value="UniProtKB-KW"/>
</dbReference>
<dbReference type="InterPro" id="IPR001387">
    <property type="entry name" value="Cro/C1-type_HTH"/>
</dbReference>
<dbReference type="NCBIfam" id="TIGR02607">
    <property type="entry name" value="antidote_HigA"/>
    <property type="match status" value="1"/>
</dbReference>
<dbReference type="Pfam" id="PF01381">
    <property type="entry name" value="HTH_3"/>
    <property type="match status" value="1"/>
</dbReference>
<dbReference type="InterPro" id="IPR013430">
    <property type="entry name" value="Toxin_antidote_HigA"/>
</dbReference>
<evidence type="ECO:0000313" key="4">
    <source>
        <dbReference type="Proteomes" id="UP000000366"/>
    </source>
</evidence>
<dbReference type="CDD" id="cd00093">
    <property type="entry name" value="HTH_XRE"/>
    <property type="match status" value="1"/>
</dbReference>
<evidence type="ECO:0000313" key="3">
    <source>
        <dbReference type="EMBL" id="ABM95777.1"/>
    </source>
</evidence>
<dbReference type="RefSeq" id="WP_011830406.1">
    <property type="nucleotide sequence ID" value="NC_008825.1"/>
</dbReference>
<keyword evidence="1" id="KW-0238">DNA-binding</keyword>
<name>A2SJN8_METPP</name>
<dbReference type="Proteomes" id="UP000000366">
    <property type="component" value="Chromosome"/>
</dbReference>
<dbReference type="PANTHER" id="PTHR36924">
    <property type="entry name" value="ANTITOXIN HIGA-1"/>
    <property type="match status" value="1"/>
</dbReference>
<proteinExistence type="predicted"/>
<evidence type="ECO:0000259" key="2">
    <source>
        <dbReference type="PROSITE" id="PS50943"/>
    </source>
</evidence>
<gene>
    <name evidence="3" type="ordered locus">Mpe_A2823</name>
</gene>
<keyword evidence="4" id="KW-1185">Reference proteome</keyword>
<sequence length="167" mass="18171">MSLQDLVQRNGWGATRTVGAAAGERLAWIGPVRHVRAPGGPSGAGDFFSRGAGASDRSSRSLAATTMLLPPGVPGRAPWHPGRFLRRNYLTPLGLSQTEAARLLGVSRRRLHEIVHGQRGITADTAIRCALVFGTDAAFWLALQSAWDSFHTWKLLRVQTRRTRGTH</sequence>
<dbReference type="SUPFAM" id="SSF47413">
    <property type="entry name" value="lambda repressor-like DNA-binding domains"/>
    <property type="match status" value="1"/>
</dbReference>
<protein>
    <submittedName>
        <fullName evidence="3">Putative plasmid maintenance system antidote protein</fullName>
    </submittedName>
</protein>
<dbReference type="eggNOG" id="COG3093">
    <property type="taxonomic scope" value="Bacteria"/>
</dbReference>
<dbReference type="AlphaFoldDB" id="A2SJN8"/>
<accession>A2SJN8</accession>
<dbReference type="STRING" id="420662.Mpe_A2823"/>
<reference evidence="3 4" key="1">
    <citation type="journal article" date="2007" name="J. Bacteriol.">
        <title>Whole-genome analysis of the methyl tert-butyl ether-degrading beta-proteobacterium Methylibium petroleiphilum PM1.</title>
        <authorList>
            <person name="Kane S.R."/>
            <person name="Chakicherla A.Y."/>
            <person name="Chain P.S.G."/>
            <person name="Schmidt R."/>
            <person name="Shin M.W."/>
            <person name="Legler T.C."/>
            <person name="Scow K.M."/>
            <person name="Larimer F.W."/>
            <person name="Lucas S.M."/>
            <person name="Richardson P.M."/>
            <person name="Hristova K.R."/>
        </authorList>
    </citation>
    <scope>NUCLEOTIDE SEQUENCE [LARGE SCALE GENOMIC DNA]</scope>
    <source>
        <strain evidence="4">ATCC BAA-1232 / LMG 22953 / PM1</strain>
    </source>
</reference>
<dbReference type="EMBL" id="CP000555">
    <property type="protein sequence ID" value="ABM95777.1"/>
    <property type="molecule type" value="Genomic_DNA"/>
</dbReference>
<dbReference type="PROSITE" id="PS50943">
    <property type="entry name" value="HTH_CROC1"/>
    <property type="match status" value="1"/>
</dbReference>
<evidence type="ECO:0000256" key="1">
    <source>
        <dbReference type="ARBA" id="ARBA00023125"/>
    </source>
</evidence>
<dbReference type="SMART" id="SM00530">
    <property type="entry name" value="HTH_XRE"/>
    <property type="match status" value="1"/>
</dbReference>
<dbReference type="HOGENOM" id="CLU_1592657_0_0_4"/>
<dbReference type="InterPro" id="IPR010982">
    <property type="entry name" value="Lambda_DNA-bd_dom_sf"/>
</dbReference>
<dbReference type="KEGG" id="mpt:Mpe_A2823"/>
<dbReference type="PANTHER" id="PTHR36924:SF1">
    <property type="entry name" value="ANTITOXIN HIGA-1"/>
    <property type="match status" value="1"/>
</dbReference>
<organism evidence="3 4">
    <name type="scientific">Methylibium petroleiphilum (strain ATCC BAA-1232 / LMG 22953 / PM1)</name>
    <dbReference type="NCBI Taxonomy" id="420662"/>
    <lineage>
        <taxon>Bacteria</taxon>
        <taxon>Pseudomonadati</taxon>
        <taxon>Pseudomonadota</taxon>
        <taxon>Betaproteobacteria</taxon>
        <taxon>Burkholderiales</taxon>
        <taxon>Sphaerotilaceae</taxon>
        <taxon>Methylibium</taxon>
    </lineage>
</organism>